<dbReference type="AlphaFoldDB" id="A0A1R1QQ05"/>
<evidence type="ECO:0000256" key="1">
    <source>
        <dbReference type="SAM" id="Phobius"/>
    </source>
</evidence>
<dbReference type="GeneID" id="92790073"/>
<keyword evidence="1" id="KW-0812">Transmembrane</keyword>
<protein>
    <recommendedName>
        <fullName evidence="4">DUF5367 domain-containing protein</fullName>
    </recommendedName>
</protein>
<dbReference type="EMBL" id="MTJL01000012">
    <property type="protein sequence ID" value="OMI06739.1"/>
    <property type="molecule type" value="Genomic_DNA"/>
</dbReference>
<proteinExistence type="predicted"/>
<feature type="transmembrane region" description="Helical" evidence="1">
    <location>
        <begin position="7"/>
        <end position="28"/>
    </location>
</feature>
<evidence type="ECO:0008006" key="4">
    <source>
        <dbReference type="Google" id="ProtNLM"/>
    </source>
</evidence>
<name>A0A1R1QQ05_9BACI</name>
<accession>A0A1R1S2Y5</accession>
<keyword evidence="1" id="KW-1133">Transmembrane helix</keyword>
<evidence type="ECO:0000313" key="3">
    <source>
        <dbReference type="Proteomes" id="UP000187367"/>
    </source>
</evidence>
<evidence type="ECO:0000313" key="2">
    <source>
        <dbReference type="EMBL" id="OMI06739.1"/>
    </source>
</evidence>
<reference evidence="2 3" key="1">
    <citation type="submission" date="2017-01" db="EMBL/GenBank/DDBJ databases">
        <title>Bacillus phylogenomics.</title>
        <authorList>
            <person name="Dunlap C."/>
        </authorList>
    </citation>
    <scope>NUCLEOTIDE SEQUENCE [LARGE SCALE GENOMIC DNA]</scope>
    <source>
        <strain evidence="2 3">NRRL B-41282</strain>
    </source>
</reference>
<keyword evidence="3" id="KW-1185">Reference proteome</keyword>
<dbReference type="Proteomes" id="UP000187367">
    <property type="component" value="Unassembled WGS sequence"/>
</dbReference>
<keyword evidence="1" id="KW-0472">Membrane</keyword>
<feature type="transmembrane region" description="Helical" evidence="1">
    <location>
        <begin position="40"/>
        <end position="62"/>
    </location>
</feature>
<accession>A0A1R1QQ05</accession>
<feature type="transmembrane region" description="Helical" evidence="1">
    <location>
        <begin position="106"/>
        <end position="127"/>
    </location>
</feature>
<gene>
    <name evidence="2" type="ORF">BW143_08270</name>
</gene>
<sequence length="133" mass="15116">MFTQKLGLTLLFSFLVWLGATMFFVLFGDSVLAEPGQHTFWIHFLLLETGTFVVLYTVLLFYQQLDKSPFAALKLGIWGSAVGLFLDTFSVWNHPLIFPAFSEGQVISFAIWMVCAYAMYLMIPLMLTRKKAA</sequence>
<organism evidence="2 3">
    <name type="scientific">Bacillus swezeyi</name>
    <dbReference type="NCBI Taxonomy" id="1925020"/>
    <lineage>
        <taxon>Bacteria</taxon>
        <taxon>Bacillati</taxon>
        <taxon>Bacillota</taxon>
        <taxon>Bacilli</taxon>
        <taxon>Bacillales</taxon>
        <taxon>Bacillaceae</taxon>
        <taxon>Bacillus</taxon>
    </lineage>
</organism>
<dbReference type="RefSeq" id="WP_076758446.1">
    <property type="nucleotide sequence ID" value="NZ_CP133085.1"/>
</dbReference>
<feature type="transmembrane region" description="Helical" evidence="1">
    <location>
        <begin position="69"/>
        <end position="86"/>
    </location>
</feature>
<comment type="caution">
    <text evidence="2">The sequence shown here is derived from an EMBL/GenBank/DDBJ whole genome shotgun (WGS) entry which is preliminary data.</text>
</comment>